<organism evidence="1 2">
    <name type="scientific">Terriglobus roseus</name>
    <dbReference type="NCBI Taxonomy" id="392734"/>
    <lineage>
        <taxon>Bacteria</taxon>
        <taxon>Pseudomonadati</taxon>
        <taxon>Acidobacteriota</taxon>
        <taxon>Terriglobia</taxon>
        <taxon>Terriglobales</taxon>
        <taxon>Acidobacteriaceae</taxon>
        <taxon>Terriglobus</taxon>
    </lineage>
</organism>
<dbReference type="Gene3D" id="3.50.50.60">
    <property type="entry name" value="FAD/NAD(P)-binding domain"/>
    <property type="match status" value="1"/>
</dbReference>
<reference evidence="2" key="1">
    <citation type="submission" date="2016-10" db="EMBL/GenBank/DDBJ databases">
        <authorList>
            <person name="Varghese N."/>
            <person name="Submissions S."/>
        </authorList>
    </citation>
    <scope>NUCLEOTIDE SEQUENCE [LARGE SCALE GENOMIC DNA]</scope>
    <source>
        <strain evidence="2">GAS232</strain>
    </source>
</reference>
<dbReference type="RefSeq" id="WP_083344393.1">
    <property type="nucleotide sequence ID" value="NZ_LT629690.1"/>
</dbReference>
<evidence type="ECO:0000313" key="2">
    <source>
        <dbReference type="Proteomes" id="UP000182427"/>
    </source>
</evidence>
<dbReference type="EMBL" id="LT629690">
    <property type="protein sequence ID" value="SDF05835.1"/>
    <property type="molecule type" value="Genomic_DNA"/>
</dbReference>
<keyword evidence="2" id="KW-1185">Reference proteome</keyword>
<gene>
    <name evidence="1" type="ORF">SAMN05444167_1267</name>
</gene>
<protein>
    <submittedName>
        <fullName evidence="1">2-polyprenyl-6-methoxyphenol hydroxylase</fullName>
    </submittedName>
</protein>
<name>A0A1G7HZJ5_9BACT</name>
<dbReference type="OrthoDB" id="118092at2"/>
<dbReference type="AlphaFoldDB" id="A0A1G7HZJ5"/>
<dbReference type="InterPro" id="IPR036188">
    <property type="entry name" value="FAD/NAD-bd_sf"/>
</dbReference>
<sequence length="342" mass="36884">MSALVCMEGDGIASVCLTRLLRDAGVACIGEKTQRPKVAAILLSQATQYLLHEIFPIADAGDALYAGFLPIRRRIVLWGNAKEAVSFPHLGLVAPEDVLLERLWDQTSFDRNHVESEGCAWKIKTLGSNASIESALRVGERYAHIAVAQLLPTAPDDACWVESTTNGWLFLLPRGEGQATLMAVGDTPQVLLQDSRLISHQLDSVTPTSALVPASSQLALTLTEPGIIACGSAAMSFDPLCGEGAGNAIREAFLAAAVIRAGLAGHPIAELAEHYESRLCLGFARHLEVCLQFYQSGGTSDFWREQVDVLNKGAQYLSTLLTQASPPRYRLVGRDLIPIDRP</sequence>
<dbReference type="Gene3D" id="3.30.9.100">
    <property type="match status" value="1"/>
</dbReference>
<dbReference type="SUPFAM" id="SSF51905">
    <property type="entry name" value="FAD/NAD(P)-binding domain"/>
    <property type="match status" value="1"/>
</dbReference>
<proteinExistence type="predicted"/>
<accession>A0A1G7HZJ5</accession>
<evidence type="ECO:0000313" key="1">
    <source>
        <dbReference type="EMBL" id="SDF05835.1"/>
    </source>
</evidence>
<dbReference type="Proteomes" id="UP000182427">
    <property type="component" value="Chromosome I"/>
</dbReference>